<proteinExistence type="predicted"/>
<sequence>MIQVNDLKPGTSFAYENEIFSVLDICTIKQLCVA</sequence>
<dbReference type="AlphaFoldDB" id="A0A645HD98"/>
<name>A0A645HD98_9ZZZZ</name>
<accession>A0A645HD98</accession>
<dbReference type="EMBL" id="VSSQ01090983">
    <property type="protein sequence ID" value="MPN36700.1"/>
    <property type="molecule type" value="Genomic_DNA"/>
</dbReference>
<gene>
    <name evidence="1" type="ORF">SDC9_184210</name>
</gene>
<evidence type="ECO:0000313" key="1">
    <source>
        <dbReference type="EMBL" id="MPN36700.1"/>
    </source>
</evidence>
<comment type="caution">
    <text evidence="1">The sequence shown here is derived from an EMBL/GenBank/DDBJ whole genome shotgun (WGS) entry which is preliminary data.</text>
</comment>
<protein>
    <submittedName>
        <fullName evidence="1">Uncharacterized protein</fullName>
    </submittedName>
</protein>
<reference evidence="1" key="1">
    <citation type="submission" date="2019-08" db="EMBL/GenBank/DDBJ databases">
        <authorList>
            <person name="Kucharzyk K."/>
            <person name="Murdoch R.W."/>
            <person name="Higgins S."/>
            <person name="Loffler F."/>
        </authorList>
    </citation>
    <scope>NUCLEOTIDE SEQUENCE</scope>
</reference>
<organism evidence="1">
    <name type="scientific">bioreactor metagenome</name>
    <dbReference type="NCBI Taxonomy" id="1076179"/>
    <lineage>
        <taxon>unclassified sequences</taxon>
        <taxon>metagenomes</taxon>
        <taxon>ecological metagenomes</taxon>
    </lineage>
</organism>